<dbReference type="PROSITE" id="PS51471">
    <property type="entry name" value="FE2OG_OXY"/>
    <property type="match status" value="1"/>
</dbReference>
<evidence type="ECO:0000259" key="3">
    <source>
        <dbReference type="PROSITE" id="PS51471"/>
    </source>
</evidence>
<keyword evidence="5 6" id="KW-0223">Dioxygenase</keyword>
<dbReference type="Proteomes" id="UP000694888">
    <property type="component" value="Unplaced"/>
</dbReference>
<evidence type="ECO:0000313" key="4">
    <source>
        <dbReference type="Proteomes" id="UP000694888"/>
    </source>
</evidence>
<keyword evidence="5 6" id="KW-0560">Oxidoreductase</keyword>
<name>A0ABM0JCM8_APLCA</name>
<feature type="compositionally biased region" description="Polar residues" evidence="2">
    <location>
        <begin position="51"/>
        <end position="69"/>
    </location>
</feature>
<proteinExistence type="predicted"/>
<dbReference type="Pfam" id="PF13532">
    <property type="entry name" value="2OG-FeII_Oxy_2"/>
    <property type="match status" value="1"/>
</dbReference>
<dbReference type="PANTHER" id="PTHR31212">
    <property type="entry name" value="ALPHA-KETOGLUTARATE-DEPENDENT DIOXYGENASE ALKB HOMOLOG 3"/>
    <property type="match status" value="1"/>
</dbReference>
<evidence type="ECO:0000256" key="1">
    <source>
        <dbReference type="ARBA" id="ARBA00001954"/>
    </source>
</evidence>
<evidence type="ECO:0000256" key="2">
    <source>
        <dbReference type="SAM" id="MobiDB-lite"/>
    </source>
</evidence>
<dbReference type="PANTHER" id="PTHR31212:SF4">
    <property type="entry name" value="ALPHA-KETOGLUTARATE-DEPENDENT DIOXYGENASE ALKB HOMOLOG 3"/>
    <property type="match status" value="1"/>
</dbReference>
<dbReference type="RefSeq" id="XP_005090620.1">
    <property type="nucleotide sequence ID" value="XM_005090563.3"/>
</dbReference>
<comment type="cofactor">
    <cofactor evidence="1">
        <name>Fe(2+)</name>
        <dbReference type="ChEBI" id="CHEBI:29033"/>
    </cofactor>
</comment>
<dbReference type="InterPro" id="IPR005123">
    <property type="entry name" value="Oxoglu/Fe-dep_dioxygenase_dom"/>
</dbReference>
<evidence type="ECO:0000313" key="6">
    <source>
        <dbReference type="RefSeq" id="XP_005090621.1"/>
    </source>
</evidence>
<organism evidence="4 6">
    <name type="scientific">Aplysia californica</name>
    <name type="common">California sea hare</name>
    <dbReference type="NCBI Taxonomy" id="6500"/>
    <lineage>
        <taxon>Eukaryota</taxon>
        <taxon>Metazoa</taxon>
        <taxon>Spiralia</taxon>
        <taxon>Lophotrochozoa</taxon>
        <taxon>Mollusca</taxon>
        <taxon>Gastropoda</taxon>
        <taxon>Heterobranchia</taxon>
        <taxon>Euthyneura</taxon>
        <taxon>Tectipleura</taxon>
        <taxon>Aplysiida</taxon>
        <taxon>Aplysioidea</taxon>
        <taxon>Aplysiidae</taxon>
        <taxon>Aplysia</taxon>
    </lineage>
</organism>
<dbReference type="InterPro" id="IPR037151">
    <property type="entry name" value="AlkB-like_sf"/>
</dbReference>
<dbReference type="SUPFAM" id="SSF51197">
    <property type="entry name" value="Clavaminate synthase-like"/>
    <property type="match status" value="1"/>
</dbReference>
<dbReference type="GeneID" id="101846624"/>
<dbReference type="InterPro" id="IPR027450">
    <property type="entry name" value="AlkB-like"/>
</dbReference>
<keyword evidence="4" id="KW-1185">Reference proteome</keyword>
<dbReference type="InterPro" id="IPR032854">
    <property type="entry name" value="ALKBH3"/>
</dbReference>
<feature type="compositionally biased region" description="Basic residues" evidence="2">
    <location>
        <begin position="1"/>
        <end position="10"/>
    </location>
</feature>
<accession>A0ABM0JCM8</accession>
<feature type="domain" description="Fe2OG dioxygenase" evidence="3">
    <location>
        <begin position="224"/>
        <end position="332"/>
    </location>
</feature>
<feature type="region of interest" description="Disordered" evidence="2">
    <location>
        <begin position="1"/>
        <end position="93"/>
    </location>
</feature>
<reference evidence="5 6" key="1">
    <citation type="submission" date="2025-05" db="UniProtKB">
        <authorList>
            <consortium name="RefSeq"/>
        </authorList>
    </citation>
    <scope>IDENTIFICATION</scope>
</reference>
<dbReference type="RefSeq" id="XP_005090621.1">
    <property type="nucleotide sequence ID" value="XM_005090564.2"/>
</dbReference>
<gene>
    <name evidence="5 6" type="primary">LOC101846624</name>
</gene>
<feature type="compositionally biased region" description="Polar residues" evidence="2">
    <location>
        <begin position="18"/>
        <end position="36"/>
    </location>
</feature>
<evidence type="ECO:0000313" key="5">
    <source>
        <dbReference type="RefSeq" id="XP_005090620.1"/>
    </source>
</evidence>
<dbReference type="GO" id="GO:0051213">
    <property type="term" value="F:dioxygenase activity"/>
    <property type="evidence" value="ECO:0007669"/>
    <property type="project" value="UniProtKB-KW"/>
</dbReference>
<sequence length="337" mass="38211">MNFDKKRRARVQGGWAAPNNNAHKSSVQRHSNGSRPASSTASKSAHHTEANQSSFSVNENEQDSTNPIQSHAKIHSARTEKEKPTSSMPIWMGKNIDQPVTRQKFVYEEPDEEIKVKPADKVITKPGVYDISTEPSGVSRLRYFPDFIAPSRCDAIFAELFNEVPWGQRHDIHNGKQAIQPRLTAWYGDQPYTYGGVTVEPNIDEWPLALKQLKEQLAEITGIEFNALATNLYRDGHDSIGWHSDDEPIMGKSPVIASLSFGDERVFELRKKPPPNDVGERDYTYSQVIRVPIRSGALLIMEGWTQADWQHRVPKEYHDRGARINVTFRIVKPVGEW</sequence>
<protein>
    <submittedName>
        <fullName evidence="5 6">Alpha-ketoglutarate-dependent dioxygenase alkB homolog 3</fullName>
    </submittedName>
</protein>
<dbReference type="Gene3D" id="2.60.120.590">
    <property type="entry name" value="Alpha-ketoglutarate-dependent dioxygenase AlkB-like"/>
    <property type="match status" value="1"/>
</dbReference>